<accession>A0AA42IYZ5</accession>
<evidence type="ECO:0000313" key="1">
    <source>
        <dbReference type="EMBL" id="MDA3730130.1"/>
    </source>
</evidence>
<sequence length="138" mass="16411">MKVLKLRPHHINCIFFYEGKGYSEDFVSNMTQIVEQLRKDKEQLVLLEKRSDSLCKACPYLEDSICRSSQKVELLDQGTLDKYKLEEYKVYPFKQIIDEIYSGYSYELFSSICSSCEWYKKGVCSKDKIEKQQRSWIE</sequence>
<reference evidence="1" key="1">
    <citation type="journal article" date="2023" name="Int. J. Syst. Evol. Microbiol.">
        <title>&lt;i&gt;Holtiella tumoricola&lt;/i&gt; gen. nov. sp. nov., isolated from a human clinical sample.</title>
        <authorList>
            <person name="Allen-Vercoe E."/>
            <person name="Daigneault M.C."/>
            <person name="Vancuren S.J."/>
            <person name="Cochrane K."/>
            <person name="O'Neal L.L."/>
            <person name="Sankaranarayanan K."/>
            <person name="Lawson P.A."/>
        </authorList>
    </citation>
    <scope>NUCLEOTIDE SEQUENCE</scope>
    <source>
        <strain evidence="1">CC70A</strain>
    </source>
</reference>
<comment type="caution">
    <text evidence="1">The sequence shown here is derived from an EMBL/GenBank/DDBJ whole genome shotgun (WGS) entry which is preliminary data.</text>
</comment>
<gene>
    <name evidence="1" type="ORF">PBV87_01195</name>
</gene>
<dbReference type="RefSeq" id="WP_271010857.1">
    <property type="nucleotide sequence ID" value="NZ_JAQIFT010000008.1"/>
</dbReference>
<name>A0AA42IYZ5_9FIRM</name>
<dbReference type="Pfam" id="PF06935">
    <property type="entry name" value="DUF1284"/>
    <property type="match status" value="1"/>
</dbReference>
<dbReference type="InterPro" id="IPR009702">
    <property type="entry name" value="DUF1284"/>
</dbReference>
<protein>
    <submittedName>
        <fullName evidence="1">DUF1284 domain-containing protein</fullName>
    </submittedName>
</protein>
<keyword evidence="2" id="KW-1185">Reference proteome</keyword>
<dbReference type="AlphaFoldDB" id="A0AA42IYZ5"/>
<dbReference type="Proteomes" id="UP001169242">
    <property type="component" value="Unassembled WGS sequence"/>
</dbReference>
<proteinExistence type="predicted"/>
<dbReference type="EMBL" id="JAQIFT010000008">
    <property type="protein sequence ID" value="MDA3730130.1"/>
    <property type="molecule type" value="Genomic_DNA"/>
</dbReference>
<evidence type="ECO:0000313" key="2">
    <source>
        <dbReference type="Proteomes" id="UP001169242"/>
    </source>
</evidence>
<organism evidence="1 2">
    <name type="scientific">Holtiella tumoricola</name>
    <dbReference type="NCBI Taxonomy" id="3018743"/>
    <lineage>
        <taxon>Bacteria</taxon>
        <taxon>Bacillati</taxon>
        <taxon>Bacillota</taxon>
        <taxon>Clostridia</taxon>
        <taxon>Lachnospirales</taxon>
        <taxon>Cellulosilyticaceae</taxon>
        <taxon>Holtiella</taxon>
    </lineage>
</organism>